<proteinExistence type="predicted"/>
<protein>
    <submittedName>
        <fullName evidence="1">Uncharacterized protein</fullName>
    </submittedName>
</protein>
<name>A0A3G1HJN6_PSEAI</name>
<geneLocation type="plasmid" evidence="1">
    <name>pHN39-SIM</name>
</geneLocation>
<evidence type="ECO:0000313" key="1">
    <source>
        <dbReference type="EMBL" id="AMP35770.1"/>
    </source>
</evidence>
<reference evidence="1" key="1">
    <citation type="submission" date="2015-12" db="EMBL/GenBank/DDBJ databases">
        <title>The first report of fully sequenced SIM-encoding plasmid pHN39-SIM.</title>
        <authorList>
            <person name="Sun F."/>
            <person name="Zhou D."/>
            <person name="Wang Q."/>
            <person name="Feng J."/>
            <person name="Feng W."/>
            <person name="Luo W."/>
            <person name="Zhang D."/>
            <person name="Chen Y."/>
            <person name="Qiu X."/>
            <person name="Yin Z."/>
            <person name="Chen W."/>
            <person name="Xia P."/>
        </authorList>
    </citation>
    <scope>NUCLEOTIDE SEQUENCE</scope>
    <source>
        <strain evidence="1">HN39</strain>
        <plasmid evidence="1">pHN39-SIM</plasmid>
    </source>
</reference>
<organism evidence="1">
    <name type="scientific">Pseudomonas aeruginosa</name>
    <dbReference type="NCBI Taxonomy" id="287"/>
    <lineage>
        <taxon>Bacteria</taxon>
        <taxon>Pseudomonadati</taxon>
        <taxon>Pseudomonadota</taxon>
        <taxon>Gammaproteobacteria</taxon>
        <taxon>Pseudomonadales</taxon>
        <taxon>Pseudomonadaceae</taxon>
        <taxon>Pseudomonas</taxon>
    </lineage>
</organism>
<accession>A0A3G1HJN6</accession>
<dbReference type="AlphaFoldDB" id="A0A3G1HJN6"/>
<sequence>MPSFIAIKANCTVPEETHVQAVLKEHGRTGLLYPRIIEDVARSVRQYFEPIPLGSDAVSVFSNEVEPLSARRGAAASLGKALEGLQESAVRGPVRTARIKCELAAQFGKSHGELSDRYCEVSELLHKGGVNVYSGNKWI</sequence>
<keyword evidence="1" id="KW-0614">Plasmid</keyword>
<dbReference type="EMBL" id="KU254577">
    <property type="protein sequence ID" value="AMP35770.1"/>
    <property type="molecule type" value="Genomic_DNA"/>
</dbReference>